<keyword evidence="2 4" id="KW-0479">Metal-binding</keyword>
<feature type="binding site" evidence="4">
    <location>
        <position position="7"/>
    </location>
    <ligand>
        <name>a divalent metal cation</name>
        <dbReference type="ChEBI" id="CHEBI:60240"/>
        <label>1</label>
    </ligand>
</feature>
<feature type="binding site" evidence="4">
    <location>
        <position position="9"/>
    </location>
    <ligand>
        <name>a divalent metal cation</name>
        <dbReference type="ChEBI" id="CHEBI:60240"/>
        <label>1</label>
    </ligand>
</feature>
<evidence type="ECO:0000256" key="2">
    <source>
        <dbReference type="ARBA" id="ARBA00022723"/>
    </source>
</evidence>
<comment type="similarity">
    <text evidence="1">Belongs to the metallo-dependent hydrolases superfamily. TatD-type hydrolase family.</text>
</comment>
<feature type="binding site" evidence="4">
    <location>
        <position position="162"/>
    </location>
    <ligand>
        <name>a divalent metal cation</name>
        <dbReference type="ChEBI" id="CHEBI:60240"/>
        <label>2</label>
    </ligand>
</feature>
<evidence type="ECO:0000256" key="1">
    <source>
        <dbReference type="ARBA" id="ARBA00009275"/>
    </source>
</evidence>
<dbReference type="Gene3D" id="3.20.20.140">
    <property type="entry name" value="Metal-dependent hydrolases"/>
    <property type="match status" value="1"/>
</dbReference>
<gene>
    <name evidence="5" type="ORF">FHK87_12855</name>
</gene>
<name>A0A504JCJ8_9FLAO</name>
<dbReference type="InterPro" id="IPR018228">
    <property type="entry name" value="DNase_TatD-rel_CS"/>
</dbReference>
<reference evidence="5 6" key="1">
    <citation type="submission" date="2019-06" db="EMBL/GenBank/DDBJ databases">
        <authorList>
            <person name="Meng X."/>
        </authorList>
    </citation>
    <scope>NUCLEOTIDE SEQUENCE [LARGE SCALE GENOMIC DNA]</scope>
    <source>
        <strain evidence="5 6">M625</strain>
    </source>
</reference>
<dbReference type="CDD" id="cd01310">
    <property type="entry name" value="TatD_DNAse"/>
    <property type="match status" value="1"/>
</dbReference>
<dbReference type="EMBL" id="VFWZ01000003">
    <property type="protein sequence ID" value="TPN86155.1"/>
    <property type="molecule type" value="Genomic_DNA"/>
</dbReference>
<keyword evidence="3" id="KW-0378">Hydrolase</keyword>
<feature type="binding site" evidence="4">
    <location>
        <position position="137"/>
    </location>
    <ligand>
        <name>a divalent metal cation</name>
        <dbReference type="ChEBI" id="CHEBI:60240"/>
        <label>2</label>
    </ligand>
</feature>
<dbReference type="RefSeq" id="WP_140593527.1">
    <property type="nucleotide sequence ID" value="NZ_VFWZ01000003.1"/>
</dbReference>
<feature type="binding site" evidence="4">
    <location>
        <position position="211"/>
    </location>
    <ligand>
        <name>a divalent metal cation</name>
        <dbReference type="ChEBI" id="CHEBI:60240"/>
        <label>1</label>
    </ligand>
</feature>
<sequence length="262" mass="30637">MILTDTHTHIYSEAFLEDQDDMMQRAIQNGIQRFFVPAIDSTYTKAMYEIESKYPDHVFLMMGLHPTHVKENYKDELAHVEEEIRLRFDQNNNKKFYAIGEIGIDLYWDKTFLKEQQEAFRYQIQLAKKYNLPIVIHCREAFEEIFEILETEKDERLFGIFHCFTGTLDDAHRAISYNMKLGIGGVVTFKNGKIDTFLDQIPIKHIVLETDAPYLSPVPYRGKRNESAYLVNVLSKLSSIYNISQEEIAAITTKNSKDIFKI</sequence>
<dbReference type="AlphaFoldDB" id="A0A504JCJ8"/>
<dbReference type="InterPro" id="IPR032466">
    <property type="entry name" value="Metal_Hydrolase"/>
</dbReference>
<dbReference type="GO" id="GO:0046872">
    <property type="term" value="F:metal ion binding"/>
    <property type="evidence" value="ECO:0007669"/>
    <property type="project" value="UniProtKB-KW"/>
</dbReference>
<protein>
    <submittedName>
        <fullName evidence="5">TatD family deoxyribonuclease</fullName>
    </submittedName>
</protein>
<accession>A0A504JCJ8</accession>
<dbReference type="PANTHER" id="PTHR46124:SF4">
    <property type="entry name" value="HYDROLASE TATD"/>
    <property type="match status" value="1"/>
</dbReference>
<dbReference type="PIRSF" id="PIRSF005902">
    <property type="entry name" value="DNase_TatD"/>
    <property type="match status" value="1"/>
</dbReference>
<proteinExistence type="inferred from homology"/>
<dbReference type="GO" id="GO:0005829">
    <property type="term" value="C:cytosol"/>
    <property type="evidence" value="ECO:0007669"/>
    <property type="project" value="TreeGrafter"/>
</dbReference>
<evidence type="ECO:0000313" key="5">
    <source>
        <dbReference type="EMBL" id="TPN86155.1"/>
    </source>
</evidence>
<dbReference type="SUPFAM" id="SSF51556">
    <property type="entry name" value="Metallo-dependent hydrolases"/>
    <property type="match status" value="1"/>
</dbReference>
<dbReference type="PANTHER" id="PTHR46124">
    <property type="entry name" value="D-AMINOACYL-TRNA DEACYLASE"/>
    <property type="match status" value="1"/>
</dbReference>
<evidence type="ECO:0000256" key="3">
    <source>
        <dbReference type="ARBA" id="ARBA00022801"/>
    </source>
</evidence>
<feature type="binding site" evidence="4">
    <location>
        <position position="101"/>
    </location>
    <ligand>
        <name>a divalent metal cation</name>
        <dbReference type="ChEBI" id="CHEBI:60240"/>
        <label>1</label>
    </ligand>
</feature>
<dbReference type="InterPro" id="IPR001130">
    <property type="entry name" value="TatD-like"/>
</dbReference>
<dbReference type="InterPro" id="IPR015991">
    <property type="entry name" value="TatD/YcfH-like"/>
</dbReference>
<evidence type="ECO:0000313" key="6">
    <source>
        <dbReference type="Proteomes" id="UP000315540"/>
    </source>
</evidence>
<dbReference type="OrthoDB" id="9810005at2"/>
<dbReference type="GO" id="GO:0016788">
    <property type="term" value="F:hydrolase activity, acting on ester bonds"/>
    <property type="evidence" value="ECO:0007669"/>
    <property type="project" value="InterPro"/>
</dbReference>
<dbReference type="NCBIfam" id="TIGR00010">
    <property type="entry name" value="YchF/TatD family DNA exonuclease"/>
    <property type="match status" value="1"/>
</dbReference>
<dbReference type="PROSITE" id="PS01090">
    <property type="entry name" value="TATD_2"/>
    <property type="match status" value="1"/>
</dbReference>
<evidence type="ECO:0000256" key="4">
    <source>
        <dbReference type="PIRSR" id="PIRSR005902-1"/>
    </source>
</evidence>
<organism evidence="5 6">
    <name type="scientific">Aquimarina algicola</name>
    <dbReference type="NCBI Taxonomy" id="2589995"/>
    <lineage>
        <taxon>Bacteria</taxon>
        <taxon>Pseudomonadati</taxon>
        <taxon>Bacteroidota</taxon>
        <taxon>Flavobacteriia</taxon>
        <taxon>Flavobacteriales</taxon>
        <taxon>Flavobacteriaceae</taxon>
        <taxon>Aquimarina</taxon>
    </lineage>
</organism>
<keyword evidence="6" id="KW-1185">Reference proteome</keyword>
<comment type="caution">
    <text evidence="5">The sequence shown here is derived from an EMBL/GenBank/DDBJ whole genome shotgun (WGS) entry which is preliminary data.</text>
</comment>
<dbReference type="Pfam" id="PF01026">
    <property type="entry name" value="TatD_DNase"/>
    <property type="match status" value="1"/>
</dbReference>
<dbReference type="Proteomes" id="UP000315540">
    <property type="component" value="Unassembled WGS sequence"/>
</dbReference>
<dbReference type="GO" id="GO:0004536">
    <property type="term" value="F:DNA nuclease activity"/>
    <property type="evidence" value="ECO:0007669"/>
    <property type="project" value="InterPro"/>
</dbReference>
<dbReference type="FunFam" id="3.20.20.140:FF:000005">
    <property type="entry name" value="TatD family hydrolase"/>
    <property type="match status" value="1"/>
</dbReference>